<organism evidence="2 3">
    <name type="scientific">Boletus edulis BED1</name>
    <dbReference type="NCBI Taxonomy" id="1328754"/>
    <lineage>
        <taxon>Eukaryota</taxon>
        <taxon>Fungi</taxon>
        <taxon>Dikarya</taxon>
        <taxon>Basidiomycota</taxon>
        <taxon>Agaricomycotina</taxon>
        <taxon>Agaricomycetes</taxon>
        <taxon>Agaricomycetidae</taxon>
        <taxon>Boletales</taxon>
        <taxon>Boletineae</taxon>
        <taxon>Boletaceae</taxon>
        <taxon>Boletoideae</taxon>
        <taxon>Boletus</taxon>
    </lineage>
</organism>
<evidence type="ECO:0000256" key="1">
    <source>
        <dbReference type="SAM" id="SignalP"/>
    </source>
</evidence>
<reference evidence="2" key="1">
    <citation type="submission" date="2019-10" db="EMBL/GenBank/DDBJ databases">
        <authorList>
            <consortium name="DOE Joint Genome Institute"/>
            <person name="Kuo A."/>
            <person name="Miyauchi S."/>
            <person name="Kiss E."/>
            <person name="Drula E."/>
            <person name="Kohler A."/>
            <person name="Sanchez-Garcia M."/>
            <person name="Andreopoulos B."/>
            <person name="Barry K.W."/>
            <person name="Bonito G."/>
            <person name="Buee M."/>
            <person name="Carver A."/>
            <person name="Chen C."/>
            <person name="Cichocki N."/>
            <person name="Clum A."/>
            <person name="Culley D."/>
            <person name="Crous P.W."/>
            <person name="Fauchery L."/>
            <person name="Girlanda M."/>
            <person name="Hayes R."/>
            <person name="Keri Z."/>
            <person name="LaButti K."/>
            <person name="Lipzen A."/>
            <person name="Lombard V."/>
            <person name="Magnuson J."/>
            <person name="Maillard F."/>
            <person name="Morin E."/>
            <person name="Murat C."/>
            <person name="Nolan M."/>
            <person name="Ohm R."/>
            <person name="Pangilinan J."/>
            <person name="Pereira M."/>
            <person name="Perotto S."/>
            <person name="Peter M."/>
            <person name="Riley R."/>
            <person name="Sitrit Y."/>
            <person name="Stielow B."/>
            <person name="Szollosi G."/>
            <person name="Zifcakova L."/>
            <person name="Stursova M."/>
            <person name="Spatafora J.W."/>
            <person name="Tedersoo L."/>
            <person name="Vaario L.-M."/>
            <person name="Yamada A."/>
            <person name="Yan M."/>
            <person name="Wang P."/>
            <person name="Xu J."/>
            <person name="Bruns T."/>
            <person name="Baldrian P."/>
            <person name="Vilgalys R."/>
            <person name="Henrissat B."/>
            <person name="Grigoriev I.V."/>
            <person name="Hibbett D."/>
            <person name="Nagy L.G."/>
            <person name="Martin F.M."/>
        </authorList>
    </citation>
    <scope>NUCLEOTIDE SEQUENCE</scope>
    <source>
        <strain evidence="2">BED1</strain>
    </source>
</reference>
<dbReference type="AlphaFoldDB" id="A0AAD4BT81"/>
<dbReference type="EMBL" id="WHUW01000015">
    <property type="protein sequence ID" value="KAF8438796.1"/>
    <property type="molecule type" value="Genomic_DNA"/>
</dbReference>
<dbReference type="Proteomes" id="UP001194468">
    <property type="component" value="Unassembled WGS sequence"/>
</dbReference>
<evidence type="ECO:0000313" key="2">
    <source>
        <dbReference type="EMBL" id="KAF8438796.1"/>
    </source>
</evidence>
<protein>
    <submittedName>
        <fullName evidence="2">Uncharacterized protein</fullName>
    </submittedName>
</protein>
<accession>A0AAD4BT81</accession>
<sequence>MSFLKSCSLMLFCPGTILCEFCGLGQTCVCANHIFIQFSIYTNFASQLAKKVTTCCSCQGRKGEGGVGLVVDRGEVFHVLGESGYVQTSAREHSQVTCSDWMDLSGVCWRLEKTRPAQMKRQCRGSLMESMHPAPPKEVEKQCAWIRCEGEPIDQEITRPVAKGLDDVGRDASKKEFGGAANAERVLWWESGAAREESFASEAVPAVCCLLGKQRKIWRVRGIWLIEIRVALLADDDIFALRFGHLGKWEMEFAISPRQTWPQRAKQVAARQQVSSGFENKARGKGAKHCASDWRMGWFCGLWGQVGDTIEDAVKSSVTNPVDIVVDMPGLDSSHVGLNCVAGEGINTQGSKGEMLISWETMVGCHENNEEETYPYIQICLIKSIRQKW</sequence>
<gene>
    <name evidence="2" type="ORF">L210DRAFT_931445</name>
</gene>
<comment type="caution">
    <text evidence="2">The sequence shown here is derived from an EMBL/GenBank/DDBJ whole genome shotgun (WGS) entry which is preliminary data.</text>
</comment>
<keyword evidence="1" id="KW-0732">Signal</keyword>
<feature type="chain" id="PRO_5042110801" evidence="1">
    <location>
        <begin position="20"/>
        <end position="389"/>
    </location>
</feature>
<feature type="signal peptide" evidence="1">
    <location>
        <begin position="1"/>
        <end position="19"/>
    </location>
</feature>
<evidence type="ECO:0000313" key="3">
    <source>
        <dbReference type="Proteomes" id="UP001194468"/>
    </source>
</evidence>
<name>A0AAD4BT81_BOLED</name>
<keyword evidence="3" id="KW-1185">Reference proteome</keyword>
<proteinExistence type="predicted"/>
<reference evidence="2" key="2">
    <citation type="journal article" date="2020" name="Nat. Commun.">
        <title>Large-scale genome sequencing of mycorrhizal fungi provides insights into the early evolution of symbiotic traits.</title>
        <authorList>
            <person name="Miyauchi S."/>
            <person name="Kiss E."/>
            <person name="Kuo A."/>
            <person name="Drula E."/>
            <person name="Kohler A."/>
            <person name="Sanchez-Garcia M."/>
            <person name="Morin E."/>
            <person name="Andreopoulos B."/>
            <person name="Barry K.W."/>
            <person name="Bonito G."/>
            <person name="Buee M."/>
            <person name="Carver A."/>
            <person name="Chen C."/>
            <person name="Cichocki N."/>
            <person name="Clum A."/>
            <person name="Culley D."/>
            <person name="Crous P.W."/>
            <person name="Fauchery L."/>
            <person name="Girlanda M."/>
            <person name="Hayes R.D."/>
            <person name="Keri Z."/>
            <person name="LaButti K."/>
            <person name="Lipzen A."/>
            <person name="Lombard V."/>
            <person name="Magnuson J."/>
            <person name="Maillard F."/>
            <person name="Murat C."/>
            <person name="Nolan M."/>
            <person name="Ohm R.A."/>
            <person name="Pangilinan J."/>
            <person name="Pereira M.F."/>
            <person name="Perotto S."/>
            <person name="Peter M."/>
            <person name="Pfister S."/>
            <person name="Riley R."/>
            <person name="Sitrit Y."/>
            <person name="Stielow J.B."/>
            <person name="Szollosi G."/>
            <person name="Zifcakova L."/>
            <person name="Stursova M."/>
            <person name="Spatafora J.W."/>
            <person name="Tedersoo L."/>
            <person name="Vaario L.M."/>
            <person name="Yamada A."/>
            <person name="Yan M."/>
            <person name="Wang P."/>
            <person name="Xu J."/>
            <person name="Bruns T."/>
            <person name="Baldrian P."/>
            <person name="Vilgalys R."/>
            <person name="Dunand C."/>
            <person name="Henrissat B."/>
            <person name="Grigoriev I.V."/>
            <person name="Hibbett D."/>
            <person name="Nagy L.G."/>
            <person name="Martin F.M."/>
        </authorList>
    </citation>
    <scope>NUCLEOTIDE SEQUENCE</scope>
    <source>
        <strain evidence="2">BED1</strain>
    </source>
</reference>